<dbReference type="Proteomes" id="UP001595979">
    <property type="component" value="Unassembled WGS sequence"/>
</dbReference>
<reference evidence="2" key="1">
    <citation type="journal article" date="2019" name="Int. J. Syst. Evol. Microbiol.">
        <title>The Global Catalogue of Microorganisms (GCM) 10K type strain sequencing project: providing services to taxonomists for standard genome sequencing and annotation.</title>
        <authorList>
            <consortium name="The Broad Institute Genomics Platform"/>
            <consortium name="The Broad Institute Genome Sequencing Center for Infectious Disease"/>
            <person name="Wu L."/>
            <person name="Ma J."/>
        </authorList>
    </citation>
    <scope>NUCLEOTIDE SEQUENCE [LARGE SCALE GENOMIC DNA]</scope>
    <source>
        <strain evidence="2">CGMCC 1.15053</strain>
    </source>
</reference>
<dbReference type="RefSeq" id="WP_380050550.1">
    <property type="nucleotide sequence ID" value="NZ_JBHSOH010000020.1"/>
</dbReference>
<accession>A0ABW1DN82</accession>
<name>A0ABW1DN82_9DEIO</name>
<gene>
    <name evidence="1" type="ORF">ACFPQ6_14010</name>
</gene>
<organism evidence="1 2">
    <name type="scientific">Deinococcus petrolearius</name>
    <dbReference type="NCBI Taxonomy" id="1751295"/>
    <lineage>
        <taxon>Bacteria</taxon>
        <taxon>Thermotogati</taxon>
        <taxon>Deinococcota</taxon>
        <taxon>Deinococci</taxon>
        <taxon>Deinococcales</taxon>
        <taxon>Deinococcaceae</taxon>
        <taxon>Deinococcus</taxon>
    </lineage>
</organism>
<comment type="caution">
    <text evidence="1">The sequence shown here is derived from an EMBL/GenBank/DDBJ whole genome shotgun (WGS) entry which is preliminary data.</text>
</comment>
<dbReference type="EMBL" id="JBHSOH010000020">
    <property type="protein sequence ID" value="MFC5849423.1"/>
    <property type="molecule type" value="Genomic_DNA"/>
</dbReference>
<evidence type="ECO:0000313" key="1">
    <source>
        <dbReference type="EMBL" id="MFC5849423.1"/>
    </source>
</evidence>
<proteinExistence type="predicted"/>
<evidence type="ECO:0000313" key="2">
    <source>
        <dbReference type="Proteomes" id="UP001595979"/>
    </source>
</evidence>
<evidence type="ECO:0008006" key="3">
    <source>
        <dbReference type="Google" id="ProtNLM"/>
    </source>
</evidence>
<protein>
    <recommendedName>
        <fullName evidence="3">Transposase zinc-ribbon domain-containing protein</fullName>
    </recommendedName>
</protein>
<sequence>MTPSILSWPSHLTDPTALSAMQRGELLRAVLRVTGTPSCETCGGTGHLVRENSPVRLCPGCGQLGHAVNPRPEAGNVRERLEIRQHPVMHWAEAALLTWGWRAEYEPPRLGSPQSGLKFTRGDDQLGFNLASLTAVHVSRAKAPPSYREQRSFIQWTRLPEVMLTPYFFPLA</sequence>
<keyword evidence="2" id="KW-1185">Reference proteome</keyword>